<dbReference type="PANTHER" id="PTHR43546:SF9">
    <property type="entry name" value="L-ASCORBATE-6-PHOSPHATE LACTONASE ULAG-RELATED"/>
    <property type="match status" value="1"/>
</dbReference>
<dbReference type="InterPro" id="IPR050114">
    <property type="entry name" value="UPF0173_UPF0282_UlaG_hydrolase"/>
</dbReference>
<evidence type="ECO:0000313" key="3">
    <source>
        <dbReference type="EMBL" id="UUC46897.1"/>
    </source>
</evidence>
<dbReference type="InterPro" id="IPR001279">
    <property type="entry name" value="Metallo-B-lactamas"/>
</dbReference>
<protein>
    <submittedName>
        <fullName evidence="3">MBL fold metallo-hydrolase</fullName>
    </submittedName>
</protein>
<keyword evidence="4" id="KW-1185">Reference proteome</keyword>
<organism evidence="3 4">
    <name type="scientific">Flavobacterium cerinum</name>
    <dbReference type="NCBI Taxonomy" id="2502784"/>
    <lineage>
        <taxon>Bacteria</taxon>
        <taxon>Pseudomonadati</taxon>
        <taxon>Bacteroidota</taxon>
        <taxon>Flavobacteriia</taxon>
        <taxon>Flavobacteriales</taxon>
        <taxon>Flavobacteriaceae</taxon>
        <taxon>Flavobacterium</taxon>
    </lineage>
</organism>
<dbReference type="RefSeq" id="WP_256552550.1">
    <property type="nucleotide sequence ID" value="NZ_CP101751.1"/>
</dbReference>
<keyword evidence="1" id="KW-0378">Hydrolase</keyword>
<dbReference type="SUPFAM" id="SSF56281">
    <property type="entry name" value="Metallo-hydrolase/oxidoreductase"/>
    <property type="match status" value="1"/>
</dbReference>
<proteinExistence type="predicted"/>
<dbReference type="PANTHER" id="PTHR43546">
    <property type="entry name" value="UPF0173 METAL-DEPENDENT HYDROLASE MJ1163-RELATED"/>
    <property type="match status" value="1"/>
</dbReference>
<sequence length="262" mass="29200">MSDTTIIPIPTVQLFRNATLKINYADKTFLLDPMFSDKGMLPSFAGISQNPTVGLPFAIATLLQNIDYVVVSHTHPDHFDTVAATMLDPDIPVLIQPDDIVFFKEQPFKNVKTIMDKVVIDDVTIYRTSGKHGKGKVLEKMGTISGFVFQAMGYPTLYIVGDSIWNEEIRQNCTAFNPDYIVVNSGGAVLPPFAEDGPIIMDEEQVITLMEEASEAKVIAVHMEALDHCRTTRNSLRTKANEKNITRDRLLIPNDGETIRLQ</sequence>
<name>A0ABY5IXP7_9FLAO</name>
<dbReference type="InterPro" id="IPR036866">
    <property type="entry name" value="RibonucZ/Hydroxyglut_hydro"/>
</dbReference>
<gene>
    <name evidence="3" type="ORF">NOX80_06785</name>
</gene>
<feature type="domain" description="Metallo-beta-lactamase" evidence="2">
    <location>
        <begin position="28"/>
        <end position="223"/>
    </location>
</feature>
<dbReference type="EMBL" id="CP101751">
    <property type="protein sequence ID" value="UUC46897.1"/>
    <property type="molecule type" value="Genomic_DNA"/>
</dbReference>
<accession>A0ABY5IXP7</accession>
<dbReference type="Proteomes" id="UP001059844">
    <property type="component" value="Chromosome"/>
</dbReference>
<dbReference type="Pfam" id="PF12706">
    <property type="entry name" value="Lactamase_B_2"/>
    <property type="match status" value="1"/>
</dbReference>
<reference evidence="3" key="1">
    <citation type="submission" date="2022-07" db="EMBL/GenBank/DDBJ databases">
        <title>Isolation, identification, and degradation of a PFOSA degrading strain from sewage treatment plant.</title>
        <authorList>
            <person name="Zhang L."/>
            <person name="Huo Y."/>
        </authorList>
    </citation>
    <scope>NUCLEOTIDE SEQUENCE</scope>
    <source>
        <strain evidence="3">C1</strain>
    </source>
</reference>
<evidence type="ECO:0000313" key="4">
    <source>
        <dbReference type="Proteomes" id="UP001059844"/>
    </source>
</evidence>
<dbReference type="Gene3D" id="3.60.15.10">
    <property type="entry name" value="Ribonuclease Z/Hydroxyacylglutathione hydrolase-like"/>
    <property type="match status" value="1"/>
</dbReference>
<evidence type="ECO:0000256" key="1">
    <source>
        <dbReference type="ARBA" id="ARBA00022801"/>
    </source>
</evidence>
<evidence type="ECO:0000259" key="2">
    <source>
        <dbReference type="Pfam" id="PF12706"/>
    </source>
</evidence>